<gene>
    <name evidence="3" type="ORF">MM415A00133_0052</name>
    <name evidence="2" type="ORF">MM415B00206_0039</name>
    <name evidence="1" type="ORF">TM448A00125_0021</name>
</gene>
<protein>
    <submittedName>
        <fullName evidence="1">Uncharacterized protein</fullName>
    </submittedName>
</protein>
<dbReference type="EMBL" id="MT145194">
    <property type="protein sequence ID" value="QJI05109.1"/>
    <property type="molecule type" value="Genomic_DNA"/>
</dbReference>
<evidence type="ECO:0000313" key="1">
    <source>
        <dbReference type="EMBL" id="QJA44625.1"/>
    </source>
</evidence>
<dbReference type="AlphaFoldDB" id="A0A6H1ZBH8"/>
<dbReference type="EMBL" id="MT143978">
    <property type="protein sequence ID" value="QJA44625.1"/>
    <property type="molecule type" value="Genomic_DNA"/>
</dbReference>
<reference evidence="1" key="1">
    <citation type="submission" date="2020-03" db="EMBL/GenBank/DDBJ databases">
        <title>The deep terrestrial virosphere.</title>
        <authorList>
            <person name="Holmfeldt K."/>
            <person name="Nilsson E."/>
            <person name="Simone D."/>
            <person name="Lopez-Fernandez M."/>
            <person name="Wu X."/>
            <person name="de Brujin I."/>
            <person name="Lundin D."/>
            <person name="Andersson A."/>
            <person name="Bertilsson S."/>
            <person name="Dopson M."/>
        </authorList>
    </citation>
    <scope>NUCLEOTIDE SEQUENCE</scope>
    <source>
        <strain evidence="3">MM415A00133</strain>
        <strain evidence="2">MM415B00206</strain>
        <strain evidence="1">TM448A00125</strain>
    </source>
</reference>
<proteinExistence type="predicted"/>
<sequence length="89" mass="10671">MRKLLARLMIRLANWFSPDLKYESTPKDQHDAIERLRTLIDKVNGTLYQVPRKYSLWMVWDAEPPQLVLRIREGAETHVIYPKRHTQVE</sequence>
<organism evidence="1">
    <name type="scientific">viral metagenome</name>
    <dbReference type="NCBI Taxonomy" id="1070528"/>
    <lineage>
        <taxon>unclassified sequences</taxon>
        <taxon>metagenomes</taxon>
        <taxon>organismal metagenomes</taxon>
    </lineage>
</organism>
<evidence type="ECO:0000313" key="3">
    <source>
        <dbReference type="EMBL" id="QJI05109.1"/>
    </source>
</evidence>
<name>A0A6H1ZBH8_9ZZZZ</name>
<dbReference type="EMBL" id="MT141572">
    <property type="protein sequence ID" value="QJA67522.1"/>
    <property type="molecule type" value="Genomic_DNA"/>
</dbReference>
<accession>A0A6H1ZBH8</accession>
<evidence type="ECO:0000313" key="2">
    <source>
        <dbReference type="EMBL" id="QJA67522.1"/>
    </source>
</evidence>